<dbReference type="KEGG" id="pbk:Back11_12190"/>
<dbReference type="Pfam" id="PF16079">
    <property type="entry name" value="Phage_holin_5_2"/>
    <property type="match status" value="1"/>
</dbReference>
<dbReference type="AlphaFoldDB" id="A0A3G9J9A6"/>
<dbReference type="RefSeq" id="WP_125654537.1">
    <property type="nucleotide sequence ID" value="NZ_AP019308.1"/>
</dbReference>
<dbReference type="InterPro" id="IPR032111">
    <property type="entry name" value="Clostridium_phage_holin"/>
</dbReference>
<reference evidence="1 2" key="1">
    <citation type="submission" date="2018-11" db="EMBL/GenBank/DDBJ databases">
        <title>Complete genome sequence of Paenibacillus baekrokdamisoli strain KCTC 33723.</title>
        <authorList>
            <person name="Kang S.W."/>
            <person name="Lee K.C."/>
            <person name="Kim K.K."/>
            <person name="Kim J.S."/>
            <person name="Kim D.S."/>
            <person name="Ko S.H."/>
            <person name="Yang S.H."/>
            <person name="Lee J.S."/>
        </authorList>
    </citation>
    <scope>NUCLEOTIDE SEQUENCE [LARGE SCALE GENOMIC DNA]</scope>
    <source>
        <strain evidence="1 2">KCTC 33723</strain>
    </source>
</reference>
<accession>A0A3G9J9A6</accession>
<proteinExistence type="predicted"/>
<protein>
    <submittedName>
        <fullName evidence="1">Uncharacterized protein</fullName>
    </submittedName>
</protein>
<dbReference type="OrthoDB" id="2884029at2"/>
<organism evidence="1 2">
    <name type="scientific">Paenibacillus baekrokdamisoli</name>
    <dbReference type="NCBI Taxonomy" id="1712516"/>
    <lineage>
        <taxon>Bacteria</taxon>
        <taxon>Bacillati</taxon>
        <taxon>Bacillota</taxon>
        <taxon>Bacilli</taxon>
        <taxon>Bacillales</taxon>
        <taxon>Paenibacillaceae</taxon>
        <taxon>Paenibacillus</taxon>
    </lineage>
</organism>
<dbReference type="EMBL" id="AP019308">
    <property type="protein sequence ID" value="BBH19874.1"/>
    <property type="molecule type" value="Genomic_DNA"/>
</dbReference>
<dbReference type="Proteomes" id="UP000275368">
    <property type="component" value="Chromosome"/>
</dbReference>
<evidence type="ECO:0000313" key="2">
    <source>
        <dbReference type="Proteomes" id="UP000275368"/>
    </source>
</evidence>
<name>A0A3G9J9A6_9BACL</name>
<gene>
    <name evidence="1" type="ORF">Back11_12190</name>
</gene>
<keyword evidence="2" id="KW-1185">Reference proteome</keyword>
<evidence type="ECO:0000313" key="1">
    <source>
        <dbReference type="EMBL" id="BBH19874.1"/>
    </source>
</evidence>
<sequence>MEWNVISQLLDPKLAIVLAVCWVLGFILKQTPKVPNWSIVYIVTVFAIVFAVWIMGISALSFLQGFLCGAVSVYGYQMVKQAKEGAEKNAN</sequence>